<dbReference type="InParanoid" id="G8YP39"/>
<dbReference type="Proteomes" id="UP000005222">
    <property type="component" value="Chromosome E"/>
</dbReference>
<gene>
    <name evidence="1" type="primary">Piso0_001791</name>
    <name evidence="1" type="ORF">GNLVRS01_PISO0E12742g</name>
</gene>
<dbReference type="HOGENOM" id="CLU_1928378_0_0_1"/>
<dbReference type="PROSITE" id="PS51257">
    <property type="entry name" value="PROKAR_LIPOPROTEIN"/>
    <property type="match status" value="1"/>
</dbReference>
<organism evidence="1 2">
    <name type="scientific">Pichia sorbitophila (strain ATCC MYA-4447 / BCRC 22081 / CBS 7064 / NBRC 10061 / NRRL Y-12695)</name>
    <name type="common">Hybrid yeast</name>
    <dbReference type="NCBI Taxonomy" id="559304"/>
    <lineage>
        <taxon>Eukaryota</taxon>
        <taxon>Fungi</taxon>
        <taxon>Dikarya</taxon>
        <taxon>Ascomycota</taxon>
        <taxon>Saccharomycotina</taxon>
        <taxon>Pichiomycetes</taxon>
        <taxon>Debaryomycetaceae</taxon>
        <taxon>Millerozyma</taxon>
    </lineage>
</organism>
<reference evidence="1 2" key="1">
    <citation type="journal article" date="2012" name="G3 (Bethesda)">
        <title>Pichia sorbitophila, an interspecies yeast hybrid reveals early steps of genome resolution following polyploidization.</title>
        <authorList>
            <person name="Leh Louis V."/>
            <person name="Despons L."/>
            <person name="Friedrich A."/>
            <person name="Martin T."/>
            <person name="Durrens P."/>
            <person name="Casaregola S."/>
            <person name="Neuveglise C."/>
            <person name="Fairhead C."/>
            <person name="Marck C."/>
            <person name="Cruz J.A."/>
            <person name="Straub M.L."/>
            <person name="Kugler V."/>
            <person name="Sacerdot C."/>
            <person name="Uzunov Z."/>
            <person name="Thierry A."/>
            <person name="Weiss S."/>
            <person name="Bleykasten C."/>
            <person name="De Montigny J."/>
            <person name="Jacques N."/>
            <person name="Jung P."/>
            <person name="Lemaire M."/>
            <person name="Mallet S."/>
            <person name="Morel G."/>
            <person name="Richard G.F."/>
            <person name="Sarkar A."/>
            <person name="Savel G."/>
            <person name="Schacherer J."/>
            <person name="Seret M.L."/>
            <person name="Talla E."/>
            <person name="Samson G."/>
            <person name="Jubin C."/>
            <person name="Poulain J."/>
            <person name="Vacherie B."/>
            <person name="Barbe V."/>
            <person name="Pelletier E."/>
            <person name="Sherman D.J."/>
            <person name="Westhof E."/>
            <person name="Weissenbach J."/>
            <person name="Baret P.V."/>
            <person name="Wincker P."/>
            <person name="Gaillardin C."/>
            <person name="Dujon B."/>
            <person name="Souciet J.L."/>
        </authorList>
    </citation>
    <scope>NUCLEOTIDE SEQUENCE [LARGE SCALE GENOMIC DNA]</scope>
    <source>
        <strain evidence="2">ATCC MYA-4447 / BCRC 22081 / CBS 7064 / NBRC 10061 / NRRL Y-12695</strain>
    </source>
</reference>
<dbReference type="AlphaFoldDB" id="G8YP39"/>
<dbReference type="EMBL" id="FO082055">
    <property type="protein sequence ID" value="CCE79707.1"/>
    <property type="molecule type" value="Genomic_DNA"/>
</dbReference>
<name>G8YP39_PICSO</name>
<keyword evidence="2" id="KW-1185">Reference proteome</keyword>
<evidence type="ECO:0000313" key="2">
    <source>
        <dbReference type="Proteomes" id="UP000005222"/>
    </source>
</evidence>
<accession>G8YP39</accession>
<evidence type="ECO:0000313" key="1">
    <source>
        <dbReference type="EMBL" id="CCE79707.1"/>
    </source>
</evidence>
<protein>
    <submittedName>
        <fullName evidence="1">Piso0_001791 protein</fullName>
    </submittedName>
</protein>
<proteinExistence type="predicted"/>
<sequence length="131" mass="14720">MAKYLRKIATAGRSHSQKRPATVPHVVIGACSTKVSDRSYAPVEIRVFAFRRIAAEGVITPAARLVYTSTAGQFLMLEHSSFRVPATLKCNFPMKHAAFVCHFWRKQGFNFPSMSKSMSRYELLYGQLTGF</sequence>